<comment type="caution">
    <text evidence="2">The sequence shown here is derived from an EMBL/GenBank/DDBJ whole genome shotgun (WGS) entry which is preliminary data.</text>
</comment>
<evidence type="ECO:0000313" key="3">
    <source>
        <dbReference type="Proteomes" id="UP000054653"/>
    </source>
</evidence>
<feature type="region of interest" description="Disordered" evidence="1">
    <location>
        <begin position="1"/>
        <end position="45"/>
    </location>
</feature>
<organism evidence="2 3">
    <name type="scientific">Trichinella britovi</name>
    <name type="common">Parasitic roundworm</name>
    <dbReference type="NCBI Taxonomy" id="45882"/>
    <lineage>
        <taxon>Eukaryota</taxon>
        <taxon>Metazoa</taxon>
        <taxon>Ecdysozoa</taxon>
        <taxon>Nematoda</taxon>
        <taxon>Enoplea</taxon>
        <taxon>Dorylaimia</taxon>
        <taxon>Trichinellida</taxon>
        <taxon>Trichinellidae</taxon>
        <taxon>Trichinella</taxon>
    </lineage>
</organism>
<reference evidence="2 3" key="1">
    <citation type="submission" date="2015-01" db="EMBL/GenBank/DDBJ databases">
        <title>Evolution of Trichinella species and genotypes.</title>
        <authorList>
            <person name="Korhonen P.K."/>
            <person name="Edoardo P."/>
            <person name="Giuseppe L.R."/>
            <person name="Gasser R.B."/>
        </authorList>
    </citation>
    <scope>NUCLEOTIDE SEQUENCE [LARGE SCALE GENOMIC DNA]</scope>
    <source>
        <strain evidence="2">ISS120</strain>
    </source>
</reference>
<sequence length="129" mass="14508">MHGILEAPEETDYSGITSITISRTRRRDRQEKRTRMKPLKEKKTWSPAGILEVPTRLEEEEVVEERSTGCKERTEEGAMLRANLKKYLPSGYARGYASGKISGTLGATPPAKFFVIFEEIAPGYALRST</sequence>
<dbReference type="AlphaFoldDB" id="A0A0V1CXF7"/>
<dbReference type="EMBL" id="JYDI01000077">
    <property type="protein sequence ID" value="KRY53933.1"/>
    <property type="molecule type" value="Genomic_DNA"/>
</dbReference>
<gene>
    <name evidence="2" type="ORF">T03_2817</name>
</gene>
<protein>
    <submittedName>
        <fullName evidence="2">Uncharacterized protein</fullName>
    </submittedName>
</protein>
<evidence type="ECO:0000256" key="1">
    <source>
        <dbReference type="SAM" id="MobiDB-lite"/>
    </source>
</evidence>
<accession>A0A0V1CXF7</accession>
<dbReference type="Proteomes" id="UP000054653">
    <property type="component" value="Unassembled WGS sequence"/>
</dbReference>
<name>A0A0V1CXF7_TRIBR</name>
<dbReference type="OrthoDB" id="5930075at2759"/>
<feature type="compositionally biased region" description="Basic and acidic residues" evidence="1">
    <location>
        <begin position="28"/>
        <end position="44"/>
    </location>
</feature>
<proteinExistence type="predicted"/>
<evidence type="ECO:0000313" key="2">
    <source>
        <dbReference type="EMBL" id="KRY53933.1"/>
    </source>
</evidence>
<keyword evidence="3" id="KW-1185">Reference proteome</keyword>